<proteinExistence type="predicted"/>
<reference evidence="1" key="1">
    <citation type="submission" date="2013-12" db="EMBL/GenBank/DDBJ databases">
        <authorList>
            <person name="Aslett M."/>
        </authorList>
    </citation>
    <scope>NUCLEOTIDE SEQUENCE [LARGE SCALE GENOMIC DNA]</scope>
    <source>
        <strain evidence="1">Lindley</strain>
    </source>
</reference>
<dbReference type="Proteomes" id="UP000050741">
    <property type="component" value="Unassembled WGS sequence"/>
</dbReference>
<protein>
    <submittedName>
        <fullName evidence="2">Transposase</fullName>
    </submittedName>
</protein>
<keyword evidence="1" id="KW-1185">Reference proteome</keyword>
<organism evidence="1 2">
    <name type="scientific">Globodera pallida</name>
    <name type="common">Potato cyst nematode worm</name>
    <name type="synonym">Heterodera pallida</name>
    <dbReference type="NCBI Taxonomy" id="36090"/>
    <lineage>
        <taxon>Eukaryota</taxon>
        <taxon>Metazoa</taxon>
        <taxon>Ecdysozoa</taxon>
        <taxon>Nematoda</taxon>
        <taxon>Chromadorea</taxon>
        <taxon>Rhabditida</taxon>
        <taxon>Tylenchina</taxon>
        <taxon>Tylenchomorpha</taxon>
        <taxon>Tylenchoidea</taxon>
        <taxon>Heteroderidae</taxon>
        <taxon>Heteroderinae</taxon>
        <taxon>Globodera</taxon>
    </lineage>
</organism>
<name>A0A183CDD4_GLOPA</name>
<sequence length="111" mass="12889">MNEINSSCNLEWRIFDFTHMAEGRVRDLENQQLGQIFGSALCNTFNMKTARQGEHRLMLKKLLELNAAKNLRKTQKAKRKHLLEYADAQYQDYAACQQHMVGLTRDLSSGR</sequence>
<reference evidence="2" key="3">
    <citation type="submission" date="2016-06" db="UniProtKB">
        <authorList>
            <consortium name="WormBaseParasite"/>
        </authorList>
    </citation>
    <scope>IDENTIFICATION</scope>
</reference>
<dbReference type="WBParaSite" id="GPLIN_001088800">
    <property type="protein sequence ID" value="GPLIN_001088800"/>
    <property type="gene ID" value="GPLIN_001088800"/>
</dbReference>
<evidence type="ECO:0000313" key="1">
    <source>
        <dbReference type="Proteomes" id="UP000050741"/>
    </source>
</evidence>
<evidence type="ECO:0000313" key="2">
    <source>
        <dbReference type="WBParaSite" id="GPLIN_001088800"/>
    </source>
</evidence>
<reference evidence="1" key="2">
    <citation type="submission" date="2014-05" db="EMBL/GenBank/DDBJ databases">
        <title>The genome and life-stage specific transcriptomes of Globodera pallida elucidate key aspects of plant parasitism by a cyst nematode.</title>
        <authorList>
            <person name="Cotton J.A."/>
            <person name="Lilley C.J."/>
            <person name="Jones L.M."/>
            <person name="Kikuchi T."/>
            <person name="Reid A.J."/>
            <person name="Thorpe P."/>
            <person name="Tsai I.J."/>
            <person name="Beasley H."/>
            <person name="Blok V."/>
            <person name="Cock P.J.A."/>
            <person name="Van den Akker S.E."/>
            <person name="Holroyd N."/>
            <person name="Hunt M."/>
            <person name="Mantelin S."/>
            <person name="Naghra H."/>
            <person name="Pain A."/>
            <person name="Palomares-Rius J.E."/>
            <person name="Zarowiecki M."/>
            <person name="Berriman M."/>
            <person name="Jones J.T."/>
            <person name="Urwin P.E."/>
        </authorList>
    </citation>
    <scope>NUCLEOTIDE SEQUENCE [LARGE SCALE GENOMIC DNA]</scope>
    <source>
        <strain evidence="1">Lindley</strain>
    </source>
</reference>
<dbReference type="AlphaFoldDB" id="A0A183CDD4"/>
<accession>A0A183CDD4</accession>